<comment type="function">
    <text evidence="10">Involved in the biosynthesis of the central metabolite phospho-alpha-D-ribosyl-1-pyrophosphate (PRPP) via the transfer of pyrophosphoryl group from ATP to 1-hydroxyl of ribose-5-phosphate (Rib-5-P).</text>
</comment>
<feature type="binding site" evidence="10">
    <location>
        <begin position="93"/>
        <end position="94"/>
    </location>
    <ligand>
        <name>ATP</name>
        <dbReference type="ChEBI" id="CHEBI:30616"/>
    </ligand>
</feature>
<evidence type="ECO:0000256" key="5">
    <source>
        <dbReference type="ARBA" id="ARBA00022741"/>
    </source>
</evidence>
<dbReference type="SUPFAM" id="SSF53271">
    <property type="entry name" value="PRTase-like"/>
    <property type="match status" value="2"/>
</dbReference>
<dbReference type="UniPathway" id="UPA00087">
    <property type="reaction ID" value="UER00172"/>
</dbReference>
<dbReference type="GO" id="GO:0000287">
    <property type="term" value="F:magnesium ion binding"/>
    <property type="evidence" value="ECO:0007669"/>
    <property type="project" value="UniProtKB-UniRule"/>
</dbReference>
<dbReference type="EC" id="2.7.6.1" evidence="10"/>
<comment type="similarity">
    <text evidence="10">Belongs to the ribose-phosphate pyrophosphokinase family. Class III (archaeal) subfamily.</text>
</comment>
<dbReference type="HAMAP" id="MF_00583_A">
    <property type="entry name" value="RibP_PPkinase_A"/>
    <property type="match status" value="1"/>
</dbReference>
<dbReference type="SMART" id="SM01400">
    <property type="entry name" value="Pribosyltran_N"/>
    <property type="match status" value="1"/>
</dbReference>
<evidence type="ECO:0000256" key="10">
    <source>
        <dbReference type="HAMAP-Rule" id="MF_00583"/>
    </source>
</evidence>
<dbReference type="GO" id="GO:0005524">
    <property type="term" value="F:ATP binding"/>
    <property type="evidence" value="ECO:0007669"/>
    <property type="project" value="UniProtKB-KW"/>
</dbReference>
<proteinExistence type="inferred from homology"/>
<dbReference type="GO" id="GO:0002189">
    <property type="term" value="C:ribose phosphate diphosphokinase complex"/>
    <property type="evidence" value="ECO:0007669"/>
    <property type="project" value="TreeGrafter"/>
</dbReference>
<dbReference type="Proteomes" id="UP000070491">
    <property type="component" value="Unassembled WGS sequence"/>
</dbReference>
<evidence type="ECO:0000256" key="9">
    <source>
        <dbReference type="ARBA" id="ARBA00049535"/>
    </source>
</evidence>
<evidence type="ECO:0000256" key="4">
    <source>
        <dbReference type="ARBA" id="ARBA00022727"/>
    </source>
</evidence>
<feature type="binding site" evidence="10">
    <location>
        <position position="170"/>
    </location>
    <ligand>
        <name>Mg(2+)</name>
        <dbReference type="ChEBI" id="CHEBI:18420"/>
        <label>2</label>
    </ligand>
</feature>
<dbReference type="PANTHER" id="PTHR10210:SF32">
    <property type="entry name" value="RIBOSE-PHOSPHATE PYROPHOSPHOKINASE 2"/>
    <property type="match status" value="1"/>
</dbReference>
<reference evidence="13 14" key="1">
    <citation type="journal article" date="2016" name="Sci. Rep.">
        <title>Metabolic traits of an uncultured archaeal lineage -MSBL1- from brine pools of the Red Sea.</title>
        <authorList>
            <person name="Mwirichia R."/>
            <person name="Alam I."/>
            <person name="Rashid M."/>
            <person name="Vinu M."/>
            <person name="Ba-Alawi W."/>
            <person name="Anthony Kamau A."/>
            <person name="Kamanda Ngugi D."/>
            <person name="Goker M."/>
            <person name="Klenk H.P."/>
            <person name="Bajic V."/>
            <person name="Stingl U."/>
        </authorList>
    </citation>
    <scope>NUCLEOTIDE SEQUENCE [LARGE SCALE GENOMIC DNA]</scope>
    <source>
        <strain evidence="13">SCGC-AAA382F02</strain>
    </source>
</reference>
<comment type="catalytic activity">
    <reaction evidence="9 10">
        <text>D-ribose 5-phosphate + ATP = 5-phospho-alpha-D-ribose 1-diphosphate + AMP + H(+)</text>
        <dbReference type="Rhea" id="RHEA:15609"/>
        <dbReference type="ChEBI" id="CHEBI:15378"/>
        <dbReference type="ChEBI" id="CHEBI:30616"/>
        <dbReference type="ChEBI" id="CHEBI:58017"/>
        <dbReference type="ChEBI" id="CHEBI:78346"/>
        <dbReference type="ChEBI" id="CHEBI:456215"/>
        <dbReference type="EC" id="2.7.6.1"/>
    </reaction>
</comment>
<keyword evidence="3 10" id="KW-0479">Metal-binding</keyword>
<evidence type="ECO:0000256" key="3">
    <source>
        <dbReference type="ARBA" id="ARBA00022723"/>
    </source>
</evidence>
<organism evidence="13 14">
    <name type="scientific">candidate division MSBL1 archaeon SCGC-AAA382F02</name>
    <dbReference type="NCBI Taxonomy" id="1698282"/>
    <lineage>
        <taxon>Archaea</taxon>
        <taxon>Methanobacteriati</taxon>
        <taxon>Methanobacteriota</taxon>
        <taxon>candidate division MSBL1</taxon>
    </lineage>
</organism>
<dbReference type="GO" id="GO:0005737">
    <property type="term" value="C:cytoplasm"/>
    <property type="evidence" value="ECO:0007669"/>
    <property type="project" value="UniProtKB-SubCell"/>
</dbReference>
<dbReference type="FunFam" id="3.40.50.2020:FF:000007">
    <property type="entry name" value="Ribose-phosphate pyrophosphokinase"/>
    <property type="match status" value="1"/>
</dbReference>
<sequence length="291" mass="31623">MLVVEGSASETLAKNVSEELGCGFVQVEKKQFPDGELYVRLTKDVEGEEVAVIQSTCYPPNQNYMELFLLLDAVKDLGAEKVSAVIPYLAYARQDERFEPGEAISLKTVAKLIESSGADEVYMIDLHAHRIEKAPEVFGIPAHNLTAASVLAKYVNEEYDLENPVVLGPDGEAEKWAKRAGEAIGADWDFMVKKRLGSKEVEITPRELDVSERDVMIIDDIISTGGTMTEAIQILKDHGAEDIYAVCTHPVLSDNALENIEAAGAKEVIATDTIGSEVSKVSVAPVIAEAL</sequence>
<gene>
    <name evidence="10" type="primary">prs</name>
    <name evidence="13" type="ORF">AKJ53_01300</name>
</gene>
<evidence type="ECO:0000256" key="2">
    <source>
        <dbReference type="ARBA" id="ARBA00022679"/>
    </source>
</evidence>
<keyword evidence="6 10" id="KW-0418">Kinase</keyword>
<dbReference type="Pfam" id="PF00156">
    <property type="entry name" value="Pribosyltran"/>
    <property type="match status" value="1"/>
</dbReference>
<dbReference type="EMBL" id="LHYG01000014">
    <property type="protein sequence ID" value="KXB06121.1"/>
    <property type="molecule type" value="Genomic_DNA"/>
</dbReference>
<keyword evidence="1 10" id="KW-0963">Cytoplasm</keyword>
<comment type="caution">
    <text evidence="13">The sequence shown here is derived from an EMBL/GenBank/DDBJ whole genome shotgun (WGS) entry which is preliminary data.</text>
</comment>
<comment type="pathway">
    <text evidence="10">Metabolic intermediate biosynthesis; 5-phospho-alpha-D-ribose 1-diphosphate biosynthesis; 5-phospho-alpha-D-ribose 1-diphosphate from D-ribose 5-phosphate (route I): step 1/1.</text>
</comment>
<evidence type="ECO:0000313" key="14">
    <source>
        <dbReference type="Proteomes" id="UP000070491"/>
    </source>
</evidence>
<evidence type="ECO:0000256" key="7">
    <source>
        <dbReference type="ARBA" id="ARBA00022840"/>
    </source>
</evidence>
<dbReference type="GO" id="GO:0006015">
    <property type="term" value="P:5-phosphoribose 1-diphosphate biosynthetic process"/>
    <property type="evidence" value="ECO:0007669"/>
    <property type="project" value="UniProtKB-UniRule"/>
</dbReference>
<evidence type="ECO:0000313" key="13">
    <source>
        <dbReference type="EMBL" id="KXB06121.1"/>
    </source>
</evidence>
<feature type="binding site" evidence="10">
    <location>
        <begin position="34"/>
        <end position="36"/>
    </location>
    <ligand>
        <name>ATP</name>
        <dbReference type="ChEBI" id="CHEBI:30616"/>
    </ligand>
</feature>
<keyword evidence="4 10" id="KW-0545">Nucleotide biosynthesis</keyword>
<evidence type="ECO:0000259" key="11">
    <source>
        <dbReference type="Pfam" id="PF00156"/>
    </source>
</evidence>
<accession>A0A133VI57</accession>
<feature type="binding site" evidence="10">
    <location>
        <begin position="223"/>
        <end position="227"/>
    </location>
    <ligand>
        <name>D-ribose 5-phosphate</name>
        <dbReference type="ChEBI" id="CHEBI:78346"/>
    </ligand>
</feature>
<feature type="active site" evidence="10">
    <location>
        <position position="193"/>
    </location>
</feature>
<dbReference type="GO" id="GO:0004749">
    <property type="term" value="F:ribose phosphate diphosphokinase activity"/>
    <property type="evidence" value="ECO:0007669"/>
    <property type="project" value="UniProtKB-UniRule"/>
</dbReference>
<dbReference type="NCBIfam" id="NF002095">
    <property type="entry name" value="PRK00934.1"/>
    <property type="match status" value="1"/>
</dbReference>
<dbReference type="InterPro" id="IPR037514">
    <property type="entry name" value="Rib-P_diPkinase_arc"/>
</dbReference>
<feature type="domain" description="Ribose-phosphate pyrophosphokinase N-terminal" evidence="12">
    <location>
        <begin position="1"/>
        <end position="117"/>
    </location>
</feature>
<dbReference type="Gene3D" id="3.40.50.2020">
    <property type="match status" value="2"/>
</dbReference>
<evidence type="ECO:0000256" key="8">
    <source>
        <dbReference type="ARBA" id="ARBA00022842"/>
    </source>
</evidence>
<keyword evidence="5 10" id="KW-0547">Nucleotide-binding</keyword>
<evidence type="ECO:0000256" key="1">
    <source>
        <dbReference type="ARBA" id="ARBA00022490"/>
    </source>
</evidence>
<evidence type="ECO:0000256" key="6">
    <source>
        <dbReference type="ARBA" id="ARBA00022777"/>
    </source>
</evidence>
<feature type="binding site" evidence="10">
    <location>
        <position position="219"/>
    </location>
    <ligand>
        <name>D-ribose 5-phosphate</name>
        <dbReference type="ChEBI" id="CHEBI:78346"/>
    </ligand>
</feature>
<keyword evidence="2 10" id="KW-0808">Transferase</keyword>
<dbReference type="CDD" id="cd06223">
    <property type="entry name" value="PRTases_typeI"/>
    <property type="match status" value="1"/>
</dbReference>
<dbReference type="InterPro" id="IPR029057">
    <property type="entry name" value="PRTase-like"/>
</dbReference>
<comment type="subcellular location">
    <subcellularLocation>
        <location evidence="10">Cytoplasm</location>
    </subcellularLocation>
</comment>
<dbReference type="AlphaFoldDB" id="A0A133VI57"/>
<evidence type="ECO:0000259" key="12">
    <source>
        <dbReference type="Pfam" id="PF13793"/>
    </source>
</evidence>
<keyword evidence="14" id="KW-1185">Reference proteome</keyword>
<dbReference type="PANTHER" id="PTHR10210">
    <property type="entry name" value="RIBOSE-PHOSPHATE DIPHOSPHOKINASE FAMILY MEMBER"/>
    <property type="match status" value="1"/>
</dbReference>
<dbReference type="InterPro" id="IPR000836">
    <property type="entry name" value="PRTase_dom"/>
</dbReference>
<dbReference type="InterPro" id="IPR005946">
    <property type="entry name" value="Rib-P_diPkinase"/>
</dbReference>
<dbReference type="GO" id="GO:0006164">
    <property type="term" value="P:purine nucleotide biosynthetic process"/>
    <property type="evidence" value="ECO:0007669"/>
    <property type="project" value="TreeGrafter"/>
</dbReference>
<dbReference type="InterPro" id="IPR029099">
    <property type="entry name" value="Pribosyltran_N"/>
</dbReference>
<protein>
    <recommendedName>
        <fullName evidence="10">Ribose-phosphate pyrophosphokinase</fullName>
        <shortName evidence="10">RPPK</shortName>
        <ecNumber evidence="10">2.7.6.1</ecNumber>
    </recommendedName>
    <alternativeName>
        <fullName evidence="10">5-phospho-D-ribosyl alpha-1-diphosphate synthase</fullName>
    </alternativeName>
    <alternativeName>
        <fullName evidence="10">Phosphoribosyl diphosphate synthase</fullName>
    </alternativeName>
    <alternativeName>
        <fullName evidence="10">Phosphoribosyl pyrophosphate synthase</fullName>
        <shortName evidence="10">P-Rib-PP synthase</shortName>
        <shortName evidence="10">PRPP synthase</shortName>
        <shortName evidence="10">PRPPase</shortName>
    </alternativeName>
</protein>
<keyword evidence="7 10" id="KW-0067">ATP-binding</keyword>
<dbReference type="GO" id="GO:0016301">
    <property type="term" value="F:kinase activity"/>
    <property type="evidence" value="ECO:0007669"/>
    <property type="project" value="UniProtKB-KW"/>
</dbReference>
<name>A0A133VI57_9EURY</name>
<dbReference type="Pfam" id="PF13793">
    <property type="entry name" value="Pribosyltran_N"/>
    <property type="match status" value="1"/>
</dbReference>
<feature type="binding site" evidence="10">
    <location>
        <position position="195"/>
    </location>
    <ligand>
        <name>D-ribose 5-phosphate</name>
        <dbReference type="ChEBI" id="CHEBI:78346"/>
    </ligand>
</feature>
<keyword evidence="8 10" id="KW-0460">Magnesium</keyword>
<dbReference type="NCBIfam" id="TIGR01251">
    <property type="entry name" value="ribP_PPkin"/>
    <property type="match status" value="1"/>
</dbReference>
<feature type="domain" description="Phosphoribosyltransferase" evidence="11">
    <location>
        <begin position="151"/>
        <end position="250"/>
    </location>
</feature>
<feature type="binding site" evidence="10">
    <location>
        <position position="127"/>
    </location>
    <ligand>
        <name>Mg(2+)</name>
        <dbReference type="ChEBI" id="CHEBI:18420"/>
        <label>1</label>
    </ligand>
</feature>
<dbReference type="PATRIC" id="fig|1698282.3.peg.92"/>
<comment type="cofactor">
    <cofactor evidence="10">
        <name>Mg(2+)</name>
        <dbReference type="ChEBI" id="CHEBI:18420"/>
    </cofactor>
    <text evidence="10">Binds 2 Mg(2+) ions per subunit.</text>
</comment>